<evidence type="ECO:0000259" key="5">
    <source>
        <dbReference type="Pfam" id="PF03968"/>
    </source>
</evidence>
<gene>
    <name evidence="7" type="ORF">COMA2_40125</name>
</gene>
<accession>A0A0S4LN62</accession>
<keyword evidence="1 4" id="KW-0732">Signal</keyword>
<dbReference type="RefSeq" id="WP_090899769.1">
    <property type="nucleotide sequence ID" value="NZ_CZPZ01000031.1"/>
</dbReference>
<dbReference type="Pfam" id="PF04453">
    <property type="entry name" value="LptD"/>
    <property type="match status" value="1"/>
</dbReference>
<evidence type="ECO:0000259" key="6">
    <source>
        <dbReference type="Pfam" id="PF04453"/>
    </source>
</evidence>
<dbReference type="PANTHER" id="PTHR30189:SF1">
    <property type="entry name" value="LPS-ASSEMBLY PROTEIN LPTD"/>
    <property type="match status" value="1"/>
</dbReference>
<dbReference type="HAMAP" id="MF_01411">
    <property type="entry name" value="LPS_assembly_LptD"/>
    <property type="match status" value="1"/>
</dbReference>
<feature type="domain" description="Organic solvent tolerance-like N-terminal" evidence="5">
    <location>
        <begin position="47"/>
        <end position="137"/>
    </location>
</feature>
<keyword evidence="2" id="KW-0472">Membrane</keyword>
<dbReference type="InterPro" id="IPR005653">
    <property type="entry name" value="OstA-like_N"/>
</dbReference>
<dbReference type="EMBL" id="CZPZ01000031">
    <property type="protein sequence ID" value="CUS37976.1"/>
    <property type="molecule type" value="Genomic_DNA"/>
</dbReference>
<dbReference type="InterPro" id="IPR050218">
    <property type="entry name" value="LptD"/>
</dbReference>
<dbReference type="OrthoDB" id="9760225at2"/>
<evidence type="ECO:0000313" key="7">
    <source>
        <dbReference type="EMBL" id="CUS37976.1"/>
    </source>
</evidence>
<dbReference type="GO" id="GO:1990351">
    <property type="term" value="C:transporter complex"/>
    <property type="evidence" value="ECO:0007669"/>
    <property type="project" value="TreeGrafter"/>
</dbReference>
<dbReference type="InterPro" id="IPR020889">
    <property type="entry name" value="LipoPS_assembly_LptD"/>
</dbReference>
<protein>
    <recommendedName>
        <fullName evidence="9">LPS-assembly protein LptD</fullName>
    </recommendedName>
</protein>
<dbReference type="Pfam" id="PF03968">
    <property type="entry name" value="LptD_N"/>
    <property type="match status" value="1"/>
</dbReference>
<evidence type="ECO:0000313" key="8">
    <source>
        <dbReference type="Proteomes" id="UP000198736"/>
    </source>
</evidence>
<dbReference type="STRING" id="1742973.COMA2_40125"/>
<dbReference type="GO" id="GO:0043165">
    <property type="term" value="P:Gram-negative-bacterium-type cell outer membrane assembly"/>
    <property type="evidence" value="ECO:0007669"/>
    <property type="project" value="InterPro"/>
</dbReference>
<evidence type="ECO:0008006" key="9">
    <source>
        <dbReference type="Google" id="ProtNLM"/>
    </source>
</evidence>
<keyword evidence="3" id="KW-0998">Cell outer membrane</keyword>
<dbReference type="GO" id="GO:0009279">
    <property type="term" value="C:cell outer membrane"/>
    <property type="evidence" value="ECO:0007669"/>
    <property type="project" value="InterPro"/>
</dbReference>
<sequence length="822" mass="91670">MAGPLAWVRRRLVLIVAILSLVPFPGAAADDRTGAGASPAGSAPLDITAERIDYRQDQEVYEANGSVVIRQGAITLTADHATIQVLPGILTAVGHVHLTDPQADVTAERMELNVNTEAGVATHAQLYAPTTNSSISGRLLQRFSEYHYRVKDGRFTNCDAQDGEVPAWRFRFKDLDLTMGDTLGVKGGWFCVLDVPTIPLPTFSFPMTKRQTGFLIPAPSYDTRFGFHLKQSFFWAINPSQDLTVTPSYYSDLGYGSDFEYRYVLDRRSRGKWYVSYLQQTQLPNVSGITDTGEDVKQARAALIGTHTQYLTDTLLLRASANLVTDPNYFQQLSNSGILRASPSSESNLLMTQRFSYGNLYLLGLYLQPLQAGGKDTFQRLPEVGYSLPSVSLFNSPILLGMEGNYVNFYRDQGFSLNRINVVPSISTDILQLGHMVGIRPQAKFREVYYSRGAQSDEGQHRETFWLGVDATSKVTRRFSLADGSNLLHTLEPTVMYEYVPSTDQSKVTQIDQVDDLPKKNLLTYLLRSRVLESGKTNAFNWLDLTLAQSYHVGDAQTLAREFTPGVAPFLGSFTQPLQPATVPIQGKKFSDIWMRAVIGNNLPTLMTTAWLETPVVGRAAQAWALRPPINRYLTVDAFFDPYQPGVSQFNTDLRFQEGTNWYFEVGQRYTRDGNRVRRGDVWNPISFNEVFAPTREIQFVTMGGAFRTPWGWTLGAKAYYDVKNGRSPELDAVALYQNPCRCWSVGLYYLKFPDREQYSFMLSLTGIGWTESAGTVVMRTLLSPLLWGERGLPWATLGGPYGIPPPAPETAAPLPGVRSGR</sequence>
<feature type="chain" id="PRO_5006624173" description="LPS-assembly protein LptD" evidence="4">
    <location>
        <begin position="29"/>
        <end position="822"/>
    </location>
</feature>
<reference evidence="8" key="1">
    <citation type="submission" date="2015-10" db="EMBL/GenBank/DDBJ databases">
        <authorList>
            <person name="Luecker S."/>
            <person name="Luecker S."/>
        </authorList>
    </citation>
    <scope>NUCLEOTIDE SEQUENCE [LARGE SCALE GENOMIC DNA]</scope>
</reference>
<dbReference type="Proteomes" id="UP000198736">
    <property type="component" value="Unassembled WGS sequence"/>
</dbReference>
<evidence type="ECO:0000256" key="4">
    <source>
        <dbReference type="SAM" id="SignalP"/>
    </source>
</evidence>
<dbReference type="PANTHER" id="PTHR30189">
    <property type="entry name" value="LPS-ASSEMBLY PROTEIN"/>
    <property type="match status" value="1"/>
</dbReference>
<evidence type="ECO:0000256" key="2">
    <source>
        <dbReference type="ARBA" id="ARBA00023136"/>
    </source>
</evidence>
<proteinExistence type="inferred from homology"/>
<keyword evidence="8" id="KW-1185">Reference proteome</keyword>
<feature type="signal peptide" evidence="4">
    <location>
        <begin position="1"/>
        <end position="28"/>
    </location>
</feature>
<dbReference type="AlphaFoldDB" id="A0A0S4LN62"/>
<dbReference type="Gene3D" id="2.60.450.10">
    <property type="entry name" value="Lipopolysaccharide (LPS) transport protein A like domain"/>
    <property type="match status" value="1"/>
</dbReference>
<evidence type="ECO:0000256" key="3">
    <source>
        <dbReference type="ARBA" id="ARBA00023237"/>
    </source>
</evidence>
<name>A0A0S4LN62_9BACT</name>
<organism evidence="7 8">
    <name type="scientific">Candidatus Nitrospira nitrificans</name>
    <dbReference type="NCBI Taxonomy" id="1742973"/>
    <lineage>
        <taxon>Bacteria</taxon>
        <taxon>Pseudomonadati</taxon>
        <taxon>Nitrospirota</taxon>
        <taxon>Nitrospiria</taxon>
        <taxon>Nitrospirales</taxon>
        <taxon>Nitrospiraceae</taxon>
        <taxon>Nitrospira</taxon>
    </lineage>
</organism>
<feature type="domain" description="LptD C-terminal" evidence="6">
    <location>
        <begin position="300"/>
        <end position="674"/>
    </location>
</feature>
<dbReference type="InterPro" id="IPR007543">
    <property type="entry name" value="LptD_C"/>
</dbReference>
<dbReference type="GO" id="GO:0015920">
    <property type="term" value="P:lipopolysaccharide transport"/>
    <property type="evidence" value="ECO:0007669"/>
    <property type="project" value="InterPro"/>
</dbReference>
<evidence type="ECO:0000256" key="1">
    <source>
        <dbReference type="ARBA" id="ARBA00022729"/>
    </source>
</evidence>